<name>A0AAU7J8K8_9CAUD</name>
<protein>
    <submittedName>
        <fullName evidence="1">Tail terminator</fullName>
    </submittedName>
</protein>
<dbReference type="Pfam" id="PF08813">
    <property type="entry name" value="Phage_tail_3"/>
    <property type="match status" value="1"/>
</dbReference>
<proteinExistence type="predicted"/>
<dbReference type="EMBL" id="PP780467">
    <property type="protein sequence ID" value="XBN74663.1"/>
    <property type="molecule type" value="Genomic_DNA"/>
</dbReference>
<reference evidence="1" key="2">
    <citation type="submission" date="2024-06" db="EMBL/GenBank/DDBJ databases">
        <title>Novel bacteriophage MK21 infecting Xanthomonas citri.</title>
        <authorList>
            <person name="Song S.-H."/>
            <person name="Lee A.H."/>
            <person name="Choi K.-M."/>
            <person name="Oh D."/>
            <person name="Park J.-G."/>
        </authorList>
    </citation>
    <scope>NUCLEOTIDE SEQUENCE</scope>
</reference>
<organism evidence="1">
    <name type="scientific">Xanthomonas phage MK21</name>
    <dbReference type="NCBI Taxonomy" id="3148942"/>
    <lineage>
        <taxon>Viruses</taxon>
        <taxon>Duplodnaviria</taxon>
        <taxon>Heunggongvirae</taxon>
        <taxon>Uroviricota</taxon>
        <taxon>Caudoviricetes</taxon>
    </lineage>
</organism>
<evidence type="ECO:0000313" key="1">
    <source>
        <dbReference type="EMBL" id="XBN74663.1"/>
    </source>
</evidence>
<accession>A0AAU7J8K8</accession>
<dbReference type="InterPro" id="IPR014918">
    <property type="entry name" value="Phage_tail_3"/>
</dbReference>
<reference evidence="1" key="1">
    <citation type="submission" date="2024-05" db="EMBL/GenBank/DDBJ databases">
        <authorList>
            <person name="Kwon M."/>
            <person name="Moon K."/>
        </authorList>
    </citation>
    <scope>NUCLEOTIDE SEQUENCE</scope>
</reference>
<sequence>MALTLPKGIVFGFAPITSTTSSVTGVTRAAPPVATGTTLTAGTTVLVRSNTWTGINNRISVVDANKALQGFDTTDTATYPGTSGAVELITVGAFVNFTQQGEPSTSGGDQQFWNGQLLEDRSGRQLAIPTFKNAKTLTLPLYMDTSLPWYAAAKAADARGEPVAVRMLLPNGDATYNYGYMSFDGDATITANAPITNVATFTFLSDSTLVEA</sequence>